<sequence>MQETLWKDMETVLRDFVRHIDSTRHILDALAKSCENTGWDYKENDTTLYKGHTVGDVLKCRFITGALYFMQDWQGAAGTGAGQRHPNDDHFAGIMKCILVHVFARLLSESTCGDSRGTRYAWKTIDKMQMPGGFQGSTSGGKCKRNQYGDMHIGTAQLKAAVEAWLRNNRTVAQQLAHIRPHTACNRTWQKNMRIGEPVDEEDAKKEQVTQGLHIEGAWTDVVKTVFNTIANAGDTFKQHLRERKRKANDSGAVMNVPSTADDNDDSEDHEDEEEHKKTKPSGGSKHTPAKSSPGDGSVADQEPAKPAATEPATQTEPT</sequence>
<feature type="non-terminal residue" evidence="2">
    <location>
        <position position="319"/>
    </location>
</feature>
<name>A0A0D9QG76_PLAFR</name>
<feature type="compositionally biased region" description="Low complexity" evidence="1">
    <location>
        <begin position="305"/>
        <end position="319"/>
    </location>
</feature>
<dbReference type="RefSeq" id="XP_012338697.1">
    <property type="nucleotide sequence ID" value="XM_012483274.1"/>
</dbReference>
<evidence type="ECO:0000256" key="1">
    <source>
        <dbReference type="SAM" id="MobiDB-lite"/>
    </source>
</evidence>
<dbReference type="GeneID" id="24270986"/>
<dbReference type="AlphaFoldDB" id="A0A0D9QG76"/>
<dbReference type="EMBL" id="KQ030450">
    <property type="protein sequence ID" value="KJP84696.1"/>
    <property type="molecule type" value="Genomic_DNA"/>
</dbReference>
<dbReference type="Proteomes" id="UP000054561">
    <property type="component" value="Unassembled WGS sequence"/>
</dbReference>
<organism evidence="2 3">
    <name type="scientific">Plasmodium fragile</name>
    <dbReference type="NCBI Taxonomy" id="5857"/>
    <lineage>
        <taxon>Eukaryota</taxon>
        <taxon>Sar</taxon>
        <taxon>Alveolata</taxon>
        <taxon>Apicomplexa</taxon>
        <taxon>Aconoidasida</taxon>
        <taxon>Haemosporida</taxon>
        <taxon>Plasmodiidae</taxon>
        <taxon>Plasmodium</taxon>
        <taxon>Plasmodium (Plasmodium)</taxon>
    </lineage>
</organism>
<evidence type="ECO:0000313" key="2">
    <source>
        <dbReference type="EMBL" id="KJP84696.1"/>
    </source>
</evidence>
<keyword evidence="3" id="KW-1185">Reference proteome</keyword>
<dbReference type="VEuPathDB" id="PlasmoDB:AK88_05672"/>
<gene>
    <name evidence="2" type="ORF">AK88_05672</name>
</gene>
<feature type="compositionally biased region" description="Acidic residues" evidence="1">
    <location>
        <begin position="262"/>
        <end position="274"/>
    </location>
</feature>
<protein>
    <submittedName>
        <fullName evidence="2">Uncharacterized protein</fullName>
    </submittedName>
</protein>
<feature type="region of interest" description="Disordered" evidence="1">
    <location>
        <begin position="243"/>
        <end position="319"/>
    </location>
</feature>
<accession>A0A0D9QG76</accession>
<reference evidence="2 3" key="1">
    <citation type="submission" date="2014-03" db="EMBL/GenBank/DDBJ databases">
        <title>The Genome Sequence of Plasmodium fragile nilgiri.</title>
        <authorList>
            <consortium name="The Broad Institute Genomics Platform"/>
            <consortium name="The Broad Institute Genome Sequencing Center for Infectious Disease"/>
            <person name="Neafsey D."/>
            <person name="Duraisingh M."/>
            <person name="Young S.K."/>
            <person name="Zeng Q."/>
            <person name="Gargeya S."/>
            <person name="Abouelleil A."/>
            <person name="Alvarado L."/>
            <person name="Chapman S.B."/>
            <person name="Gainer-Dewar J."/>
            <person name="Goldberg J."/>
            <person name="Griggs A."/>
            <person name="Gujja S."/>
            <person name="Hansen M."/>
            <person name="Howarth C."/>
            <person name="Imamovic A."/>
            <person name="Larimer J."/>
            <person name="Pearson M."/>
            <person name="Poon T.W."/>
            <person name="Priest M."/>
            <person name="Roberts A."/>
            <person name="Saif S."/>
            <person name="Shea T."/>
            <person name="Sykes S."/>
            <person name="Wortman J."/>
            <person name="Nusbaum C."/>
            <person name="Birren B."/>
        </authorList>
    </citation>
    <scope>NUCLEOTIDE SEQUENCE [LARGE SCALE GENOMIC DNA]</scope>
    <source>
        <strain evidence="3">nilgiri</strain>
    </source>
</reference>
<evidence type="ECO:0000313" key="3">
    <source>
        <dbReference type="Proteomes" id="UP000054561"/>
    </source>
</evidence>
<proteinExistence type="predicted"/>